<feature type="chain" id="PRO_5004797763" evidence="3">
    <location>
        <begin position="28"/>
        <end position="476"/>
    </location>
</feature>
<evidence type="ECO:0000256" key="3">
    <source>
        <dbReference type="SAM" id="SignalP"/>
    </source>
</evidence>
<keyword evidence="2" id="KW-0325">Glycoprotein</keyword>
<sequence length="476" mass="49352">MDTIKLRTLAGLYLLPLLLAGWSGAQAASVTIINANTPGVGFNDPTPAAPVGGNSGVTLGEQRLIAFTYAAEIWGSKLDSPVPIRVQASFQPLSCTASSAVLGSAGAASIYADFPGAQRSNTWYPGALAAKLAGADQDEPGDPHLIARFNSRLGLFPDCLPGSPFYLGLDNHHGSQVDLVTVLLHEMAHGLGFQTYTDEQSGEFYFGTPSIWDHHLTDNRNGKTWVMESAAERAASSVSGDGLSWDGAHVNAAVPVVLSGESRLIISGNAAGPAAGTYQVGDAAFGPPLANPPLTGQVMPVVDQPDGAGLACTALSPANALAVDHNIGLVDRGGCNFTVKAKNLQDAGATGMIVIDNVAGPVTGLGGSDPSVTIPAVRVSQADGNLIRASLQHRSRTMSGVIASLGVDTAKLAGTDAGQRVLMYTPLEYEPGSSVSHYSTDAKPNQLMEPALNADLRHQVEPPRDLTLPLLRDIGW</sequence>
<dbReference type="PANTHER" id="PTHR22702:SF1">
    <property type="entry name" value="PROTEASE-ASSOCIATED DOMAIN-CONTAINING PROTEIN 1"/>
    <property type="match status" value="1"/>
</dbReference>
<evidence type="ECO:0000256" key="2">
    <source>
        <dbReference type="ARBA" id="ARBA00023180"/>
    </source>
</evidence>
<dbReference type="CDD" id="cd04818">
    <property type="entry name" value="PA_subtilisin_1"/>
    <property type="match status" value="1"/>
</dbReference>
<keyword evidence="6" id="KW-1185">Reference proteome</keyword>
<evidence type="ECO:0000256" key="1">
    <source>
        <dbReference type="ARBA" id="ARBA00022729"/>
    </source>
</evidence>
<evidence type="ECO:0000259" key="4">
    <source>
        <dbReference type="Pfam" id="PF02225"/>
    </source>
</evidence>
<accession>W0VBX6</accession>
<dbReference type="PANTHER" id="PTHR22702">
    <property type="entry name" value="PROTEASE-ASSOCIATED DOMAIN-CONTAINING PROTEIN"/>
    <property type="match status" value="1"/>
</dbReference>
<keyword evidence="1 3" id="KW-0732">Signal</keyword>
<dbReference type="STRING" id="1349767.GJA_4248"/>
<dbReference type="EMBL" id="HG322949">
    <property type="protein sequence ID" value="CDG84858.1"/>
    <property type="molecule type" value="Genomic_DNA"/>
</dbReference>
<dbReference type="Gene3D" id="3.50.30.30">
    <property type="match status" value="1"/>
</dbReference>
<protein>
    <submittedName>
        <fullName evidence="5">PA domain protein</fullName>
    </submittedName>
</protein>
<dbReference type="PATRIC" id="fig|1349767.4.peg.820"/>
<dbReference type="Pfam" id="PF02225">
    <property type="entry name" value="PA"/>
    <property type="match status" value="1"/>
</dbReference>
<feature type="domain" description="PA" evidence="4">
    <location>
        <begin position="300"/>
        <end position="386"/>
    </location>
</feature>
<dbReference type="AlphaFoldDB" id="W0VBX6"/>
<gene>
    <name evidence="5" type="ORF">GJA_4248</name>
</gene>
<dbReference type="eggNOG" id="COG4412">
    <property type="taxonomic scope" value="Bacteria"/>
</dbReference>
<evidence type="ECO:0000313" key="6">
    <source>
        <dbReference type="Proteomes" id="UP000027604"/>
    </source>
</evidence>
<evidence type="ECO:0000313" key="5">
    <source>
        <dbReference type="EMBL" id="CDG84858.1"/>
    </source>
</evidence>
<reference evidence="5 6" key="1">
    <citation type="journal article" date="2015" name="Genome Announc.">
        <title>Genome Sequence of Mushroom Soft-Rot Pathogen Janthinobacterium agaricidamnosum.</title>
        <authorList>
            <person name="Graupner K."/>
            <person name="Lackner G."/>
            <person name="Hertweck C."/>
        </authorList>
    </citation>
    <scope>NUCLEOTIDE SEQUENCE [LARGE SCALE GENOMIC DNA]</scope>
    <source>
        <strain evidence="6">NBRC 102515 / DSM 9628</strain>
    </source>
</reference>
<dbReference type="KEGG" id="jag:GJA_4248"/>
<organism evidence="5 6">
    <name type="scientific">Janthinobacterium agaricidamnosum NBRC 102515 = DSM 9628</name>
    <dbReference type="NCBI Taxonomy" id="1349767"/>
    <lineage>
        <taxon>Bacteria</taxon>
        <taxon>Pseudomonadati</taxon>
        <taxon>Pseudomonadota</taxon>
        <taxon>Betaproteobacteria</taxon>
        <taxon>Burkholderiales</taxon>
        <taxon>Oxalobacteraceae</taxon>
        <taxon>Janthinobacterium</taxon>
    </lineage>
</organism>
<dbReference type="OrthoDB" id="614750at2"/>
<dbReference type="HOGENOM" id="CLU_493425_0_0_4"/>
<dbReference type="RefSeq" id="WP_051781159.1">
    <property type="nucleotide sequence ID" value="NZ_BCTH01000090.1"/>
</dbReference>
<dbReference type="SUPFAM" id="SSF52025">
    <property type="entry name" value="PA domain"/>
    <property type="match status" value="1"/>
</dbReference>
<dbReference type="Proteomes" id="UP000027604">
    <property type="component" value="Chromosome I"/>
</dbReference>
<dbReference type="InterPro" id="IPR003137">
    <property type="entry name" value="PA_domain"/>
</dbReference>
<proteinExistence type="predicted"/>
<feature type="signal peptide" evidence="3">
    <location>
        <begin position="1"/>
        <end position="27"/>
    </location>
</feature>
<dbReference type="eggNOG" id="COG3291">
    <property type="taxonomic scope" value="Bacteria"/>
</dbReference>
<dbReference type="InterPro" id="IPR046450">
    <property type="entry name" value="PA_dom_sf"/>
</dbReference>
<name>W0VBX6_9BURK</name>